<keyword evidence="1" id="KW-1133">Transmembrane helix</keyword>
<evidence type="ECO:0000313" key="3">
    <source>
        <dbReference type="Proteomes" id="UP000002287"/>
    </source>
</evidence>
<dbReference type="AlphaFoldDB" id="A4JFU2"/>
<feature type="transmembrane region" description="Helical" evidence="1">
    <location>
        <begin position="159"/>
        <end position="183"/>
    </location>
</feature>
<feature type="transmembrane region" description="Helical" evidence="1">
    <location>
        <begin position="129"/>
        <end position="147"/>
    </location>
</feature>
<keyword evidence="1" id="KW-0812">Transmembrane</keyword>
<evidence type="ECO:0000256" key="1">
    <source>
        <dbReference type="SAM" id="Phobius"/>
    </source>
</evidence>
<name>A4JFU2_BURVG</name>
<accession>A4JFU2</accession>
<feature type="transmembrane region" description="Helical" evidence="1">
    <location>
        <begin position="203"/>
        <end position="225"/>
    </location>
</feature>
<organism evidence="2 3">
    <name type="scientific">Burkholderia vietnamiensis (strain G4 / LMG 22486)</name>
    <name type="common">Burkholderia cepacia (strain R1808)</name>
    <dbReference type="NCBI Taxonomy" id="269482"/>
    <lineage>
        <taxon>Bacteria</taxon>
        <taxon>Pseudomonadati</taxon>
        <taxon>Pseudomonadota</taxon>
        <taxon>Betaproteobacteria</taxon>
        <taxon>Burkholderiales</taxon>
        <taxon>Burkholderiaceae</taxon>
        <taxon>Burkholderia</taxon>
        <taxon>Burkholderia cepacia complex</taxon>
    </lineage>
</organism>
<dbReference type="EMBL" id="CP000614">
    <property type="protein sequence ID" value="ABO55145.1"/>
    <property type="molecule type" value="Genomic_DNA"/>
</dbReference>
<gene>
    <name evidence="2" type="ordered locus">Bcep1808_2143</name>
</gene>
<evidence type="ECO:0000313" key="2">
    <source>
        <dbReference type="EMBL" id="ABO55145.1"/>
    </source>
</evidence>
<sequence length="277" mass="29202">MISTPLLSRLLSRVPGATPAPQRKATSELDDLAMPDMLSRPSNAVATGLIFGPAPEELVEAMRVKPTPAKFNSAKSSEGVVFDPAIAKTKAAADAQRQERETAEARERDAVLARYGISSISKRPQLRDTLSRLIVELFISALVSLFWRATARSAWASRIAGALAGVFAMQYIPAPLSAIGFAFARLPRQLGVFAGHSLDLASAIGGSLVHVFLAGALIFFVSWILTAFKSGRGRLSVAGMRSTGDQAAPWGGWIANGLEALAWAAIAATIASVFVGG</sequence>
<dbReference type="KEGG" id="bvi:Bcep1808_2143"/>
<reference evidence="3" key="1">
    <citation type="submission" date="2007-03" db="EMBL/GenBank/DDBJ databases">
        <title>Complete sequence of chromosome 1 of Burkholderia vietnamiensis G4.</title>
        <authorList>
            <consortium name="US DOE Joint Genome Institute"/>
            <person name="Copeland A."/>
            <person name="Lucas S."/>
            <person name="Lapidus A."/>
            <person name="Barry K."/>
            <person name="Detter J.C."/>
            <person name="Glavina del Rio T."/>
            <person name="Hammon N."/>
            <person name="Israni S."/>
            <person name="Dalin E."/>
            <person name="Tice H."/>
            <person name="Pitluck S."/>
            <person name="Chain P."/>
            <person name="Malfatti S."/>
            <person name="Shin M."/>
            <person name="Vergez L."/>
            <person name="Schmutz J."/>
            <person name="Larimer F."/>
            <person name="Land M."/>
            <person name="Hauser L."/>
            <person name="Kyrpides N."/>
            <person name="Tiedje J."/>
            <person name="Richardson P."/>
        </authorList>
    </citation>
    <scope>NUCLEOTIDE SEQUENCE [LARGE SCALE GENOMIC DNA]</scope>
    <source>
        <strain evidence="3">G4 / LMG 22486</strain>
    </source>
</reference>
<keyword evidence="1" id="KW-0472">Membrane</keyword>
<dbReference type="HOGENOM" id="CLU_1003551_0_0_4"/>
<dbReference type="Proteomes" id="UP000002287">
    <property type="component" value="Chromosome 1"/>
</dbReference>
<protein>
    <submittedName>
        <fullName evidence="2">Uncharacterized protein</fullName>
    </submittedName>
</protein>
<proteinExistence type="predicted"/>